<evidence type="ECO:0000313" key="3">
    <source>
        <dbReference type="Proteomes" id="UP000324159"/>
    </source>
</evidence>
<keyword evidence="1" id="KW-1133">Transmembrane helix</keyword>
<accession>A0A5D3WLQ8</accession>
<organism evidence="2 3">
    <name type="scientific">Geothermobacter ehrlichii</name>
    <dbReference type="NCBI Taxonomy" id="213224"/>
    <lineage>
        <taxon>Bacteria</taxon>
        <taxon>Pseudomonadati</taxon>
        <taxon>Thermodesulfobacteriota</taxon>
        <taxon>Desulfuromonadia</taxon>
        <taxon>Desulfuromonadales</taxon>
        <taxon>Geothermobacteraceae</taxon>
        <taxon>Geothermobacter</taxon>
    </lineage>
</organism>
<sequence length="57" mass="6164">MEFVLMWIAFGCAAASLAKGKNFNVPLWVVLGLLLGPFALLIMALRKPGEGPDQGYQ</sequence>
<gene>
    <name evidence="2" type="ORF">EDC39_102177</name>
</gene>
<feature type="transmembrane region" description="Helical" evidence="1">
    <location>
        <begin position="28"/>
        <end position="45"/>
    </location>
</feature>
<protein>
    <submittedName>
        <fullName evidence="2">Uncharacterized protein</fullName>
    </submittedName>
</protein>
<comment type="caution">
    <text evidence="2">The sequence shown here is derived from an EMBL/GenBank/DDBJ whole genome shotgun (WGS) entry which is preliminary data.</text>
</comment>
<dbReference type="AlphaFoldDB" id="A0A5D3WLQ8"/>
<name>A0A5D3WLQ8_9BACT</name>
<evidence type="ECO:0000256" key="1">
    <source>
        <dbReference type="SAM" id="Phobius"/>
    </source>
</evidence>
<keyword evidence="3" id="KW-1185">Reference proteome</keyword>
<reference evidence="2 3" key="1">
    <citation type="submission" date="2019-07" db="EMBL/GenBank/DDBJ databases">
        <title>Genomic Encyclopedia of Type Strains, Phase IV (KMG-IV): sequencing the most valuable type-strain genomes for metagenomic binning, comparative biology and taxonomic classification.</title>
        <authorList>
            <person name="Goeker M."/>
        </authorList>
    </citation>
    <scope>NUCLEOTIDE SEQUENCE [LARGE SCALE GENOMIC DNA]</scope>
    <source>
        <strain evidence="2 3">SS015</strain>
    </source>
</reference>
<dbReference type="EMBL" id="VNIB01000002">
    <property type="protein sequence ID" value="TYO99652.1"/>
    <property type="molecule type" value="Genomic_DNA"/>
</dbReference>
<keyword evidence="1" id="KW-0812">Transmembrane</keyword>
<dbReference type="Proteomes" id="UP000324159">
    <property type="component" value="Unassembled WGS sequence"/>
</dbReference>
<evidence type="ECO:0000313" key="2">
    <source>
        <dbReference type="EMBL" id="TYO99652.1"/>
    </source>
</evidence>
<dbReference type="RefSeq" id="WP_187426627.1">
    <property type="nucleotide sequence ID" value="NZ_VNIB01000002.1"/>
</dbReference>
<keyword evidence="1" id="KW-0472">Membrane</keyword>
<proteinExistence type="predicted"/>